<feature type="signal peptide" evidence="4">
    <location>
        <begin position="1"/>
        <end position="19"/>
    </location>
</feature>
<comment type="caution">
    <text evidence="5">The sequence shown here is derived from an EMBL/GenBank/DDBJ whole genome shotgun (WGS) entry which is preliminary data.</text>
</comment>
<reference evidence="5" key="1">
    <citation type="journal article" date="2023" name="Mol. Biol. Evol.">
        <title>Third-Generation Sequencing Reveals the Adaptive Role of the Epigenome in Three Deep-Sea Polychaetes.</title>
        <authorList>
            <person name="Perez M."/>
            <person name="Aroh O."/>
            <person name="Sun Y."/>
            <person name="Lan Y."/>
            <person name="Juniper S.K."/>
            <person name="Young C.R."/>
            <person name="Angers B."/>
            <person name="Qian P.Y."/>
        </authorList>
    </citation>
    <scope>NUCLEOTIDE SEQUENCE</scope>
    <source>
        <strain evidence="5">P08H-3</strain>
    </source>
</reference>
<dbReference type="Pfam" id="PF00058">
    <property type="entry name" value="Ldl_recept_b"/>
    <property type="match status" value="2"/>
</dbReference>
<feature type="chain" id="PRO_5042002059" evidence="4">
    <location>
        <begin position="20"/>
        <end position="1081"/>
    </location>
</feature>
<keyword evidence="3" id="KW-0472">Membrane</keyword>
<feature type="compositionally biased region" description="Polar residues" evidence="2">
    <location>
        <begin position="897"/>
        <end position="912"/>
    </location>
</feature>
<dbReference type="InterPro" id="IPR050778">
    <property type="entry name" value="Cueball_EGF_LRP_Nidogen"/>
</dbReference>
<evidence type="ECO:0000313" key="6">
    <source>
        <dbReference type="Proteomes" id="UP001208570"/>
    </source>
</evidence>
<accession>A0AAD9JP88</accession>
<feature type="transmembrane region" description="Helical" evidence="3">
    <location>
        <begin position="931"/>
        <end position="954"/>
    </location>
</feature>
<feature type="region of interest" description="Disordered" evidence="2">
    <location>
        <begin position="891"/>
        <end position="920"/>
    </location>
</feature>
<evidence type="ECO:0000256" key="4">
    <source>
        <dbReference type="SAM" id="SignalP"/>
    </source>
</evidence>
<sequence length="1081" mass="121224">MTSFAICAIFLSCLLGIKAATIDQALIWTEKSLDGVVRIRGLRGNPQHWIDHGIPDYVTYGTPSTRAVQYKSVRTALGFRYSSRELLFSDVGYREIFKMPLADAYISEHPANATVTPVYSGTSSRVRGVTVDWQAANVYWTDSSYNWITVAAIDRRDVYRHIVTTDLDIPVGIAVYPQKGLLFWTDQGVRPKIERSRLDGSGRYVIQDKNVYRPTSITIDYSEDQVFWIEDYLDTVFRMDLNGNNVRGFKVNDKDTSDFQYLYGIVVYQNFVFITDQFMMSIKIYDKNLEVTRGDIELKLSVPYDVMMYDSSIQEDFYKSDTFSKPEYIYSLGSRICSSHVRLASLDQDLHGNIVPDTACFADDVGYVEALTVDVRANLLFYSDTKSSTIRRVRLDDGNIIEDHLLQTGVVKGLSVDWINNNIYWTDDDNGQILVSKYDGTLIKVIVERLQHPQALVVDPINGFMYWSTIDAIYKAYLDGSNSQAFVSAGVHSPQGLTINYKDKRLYWVDNVVKGISRIRLNGTDQEKLYTDPDKTYRDITVYQGYLAWTDGAGGITFAQLEDDHLTHIKSIKNENDDTSSSIITFADFTQPMSSGATCHCTTGFHLDVDGRTCISAIKDRNFVIFADPLHRSFYQLDAMSLDPRPPLGGVLLLNSGSPTLIAYDIVERILYWYDRETHEIKRKVFQVENRAEYIVLKLTAGSHVGSMHIDQSNQILYYTDTIRKSINSISLMDITQVKTILTDALIPEAFTIDLNSGWMFWLSQRADSHFIIWRSRTSELPRKTVIINRLQQPDIRGLTVDSKDGRLYWWNKTTINSATISGTDQISYQKLPTTDIISVAAYAGHLYISDHSQRYLTKYNTLTAEADILTDPLFSRIESVRVFMSKFQQDPVPSLTPDTSRNGTGISTSVAPSAGGAEHLSSIDNKSTSVVLATGLSALVVVIIIVVVIVLVIRRRRRTKKPPSDPYDTDAHDNPTYMRADQVIQRSAQVTSPPPRPPGGDTITHAMTPDDATRPIPEVGVQDHIVLMTNTGDVIATAGDRAALVRNMADQSEVTLTMGTAAATASYAAVDGGVVASKQQ</sequence>
<keyword evidence="4" id="KW-0732">Signal</keyword>
<feature type="repeat" description="LDL-receptor class B" evidence="1">
    <location>
        <begin position="136"/>
        <end position="179"/>
    </location>
</feature>
<dbReference type="PROSITE" id="PS51120">
    <property type="entry name" value="LDLRB"/>
    <property type="match status" value="4"/>
</dbReference>
<dbReference type="SUPFAM" id="SSF63825">
    <property type="entry name" value="YWTD domain"/>
    <property type="match status" value="3"/>
</dbReference>
<dbReference type="Gene3D" id="2.120.10.30">
    <property type="entry name" value="TolB, C-terminal domain"/>
    <property type="match status" value="3"/>
</dbReference>
<dbReference type="PANTHER" id="PTHR46513">
    <property type="entry name" value="VITELLOGENIN RECEPTOR-LIKE PROTEIN-RELATED-RELATED"/>
    <property type="match status" value="1"/>
</dbReference>
<feature type="repeat" description="LDL-receptor class B" evidence="1">
    <location>
        <begin position="421"/>
        <end position="462"/>
    </location>
</feature>
<dbReference type="SMART" id="SM00135">
    <property type="entry name" value="LY"/>
    <property type="match status" value="11"/>
</dbReference>
<dbReference type="AlphaFoldDB" id="A0AAD9JP88"/>
<dbReference type="InterPro" id="IPR011042">
    <property type="entry name" value="6-blade_b-propeller_TolB-like"/>
</dbReference>
<evidence type="ECO:0000256" key="2">
    <source>
        <dbReference type="SAM" id="MobiDB-lite"/>
    </source>
</evidence>
<keyword evidence="3" id="KW-1133">Transmembrane helix</keyword>
<evidence type="ECO:0000256" key="3">
    <source>
        <dbReference type="SAM" id="Phobius"/>
    </source>
</evidence>
<feature type="repeat" description="LDL-receptor class B" evidence="1">
    <location>
        <begin position="463"/>
        <end position="503"/>
    </location>
</feature>
<evidence type="ECO:0000256" key="1">
    <source>
        <dbReference type="PROSITE-ProRule" id="PRU00461"/>
    </source>
</evidence>
<proteinExistence type="predicted"/>
<feature type="repeat" description="LDL-receptor class B" evidence="1">
    <location>
        <begin position="180"/>
        <end position="223"/>
    </location>
</feature>
<keyword evidence="3" id="KW-0812">Transmembrane</keyword>
<protein>
    <submittedName>
        <fullName evidence="5">Uncharacterized protein</fullName>
    </submittedName>
</protein>
<organism evidence="5 6">
    <name type="scientific">Paralvinella palmiformis</name>
    <dbReference type="NCBI Taxonomy" id="53620"/>
    <lineage>
        <taxon>Eukaryota</taxon>
        <taxon>Metazoa</taxon>
        <taxon>Spiralia</taxon>
        <taxon>Lophotrochozoa</taxon>
        <taxon>Annelida</taxon>
        <taxon>Polychaeta</taxon>
        <taxon>Sedentaria</taxon>
        <taxon>Canalipalpata</taxon>
        <taxon>Terebellida</taxon>
        <taxon>Terebelliformia</taxon>
        <taxon>Alvinellidae</taxon>
        <taxon>Paralvinella</taxon>
    </lineage>
</organism>
<dbReference type="Proteomes" id="UP001208570">
    <property type="component" value="Unassembled WGS sequence"/>
</dbReference>
<dbReference type="EMBL" id="JAODUP010000207">
    <property type="protein sequence ID" value="KAK2156704.1"/>
    <property type="molecule type" value="Genomic_DNA"/>
</dbReference>
<evidence type="ECO:0000313" key="5">
    <source>
        <dbReference type="EMBL" id="KAK2156704.1"/>
    </source>
</evidence>
<name>A0AAD9JP88_9ANNE</name>
<gene>
    <name evidence="5" type="ORF">LSH36_207g06036</name>
</gene>
<dbReference type="InterPro" id="IPR000033">
    <property type="entry name" value="LDLR_classB_rpt"/>
</dbReference>
<dbReference type="PANTHER" id="PTHR46513:SF13">
    <property type="entry name" value="EGF-LIKE DOMAIN-CONTAINING PROTEIN"/>
    <property type="match status" value="1"/>
</dbReference>
<keyword evidence="6" id="KW-1185">Reference proteome</keyword>